<evidence type="ECO:0000256" key="7">
    <source>
        <dbReference type="ARBA" id="ARBA00022679"/>
    </source>
</evidence>
<dbReference type="InterPro" id="IPR003758">
    <property type="entry name" value="LpxK"/>
</dbReference>
<evidence type="ECO:0000256" key="1">
    <source>
        <dbReference type="ARBA" id="ARBA00002274"/>
    </source>
</evidence>
<evidence type="ECO:0000256" key="5">
    <source>
        <dbReference type="ARBA" id="ARBA00022516"/>
    </source>
</evidence>
<comment type="caution">
    <text evidence="14">The sequence shown here is derived from an EMBL/GenBank/DDBJ whole genome shotgun (WGS) entry which is preliminary data.</text>
</comment>
<keyword evidence="10 13" id="KW-0067">ATP-binding</keyword>
<evidence type="ECO:0000256" key="10">
    <source>
        <dbReference type="ARBA" id="ARBA00022840"/>
    </source>
</evidence>
<evidence type="ECO:0000256" key="9">
    <source>
        <dbReference type="ARBA" id="ARBA00022777"/>
    </source>
</evidence>
<dbReference type="Proteomes" id="UP001596114">
    <property type="component" value="Unassembled WGS sequence"/>
</dbReference>
<keyword evidence="15" id="KW-1185">Reference proteome</keyword>
<gene>
    <name evidence="13 14" type="primary">lpxK</name>
    <name evidence="14" type="ORF">ACFPPA_10080</name>
</gene>
<name>A0ABW0QNE2_9GAMM</name>
<evidence type="ECO:0000256" key="8">
    <source>
        <dbReference type="ARBA" id="ARBA00022741"/>
    </source>
</evidence>
<protein>
    <recommendedName>
        <fullName evidence="4 13">Tetraacyldisaccharide 4'-kinase</fullName>
        <ecNumber evidence="3 13">2.7.1.130</ecNumber>
    </recommendedName>
    <alternativeName>
        <fullName evidence="12 13">Lipid A 4'-kinase</fullName>
    </alternativeName>
</protein>
<dbReference type="GO" id="GO:0009029">
    <property type="term" value="F:lipid-A 4'-kinase activity"/>
    <property type="evidence" value="ECO:0007669"/>
    <property type="project" value="UniProtKB-EC"/>
</dbReference>
<evidence type="ECO:0000256" key="6">
    <source>
        <dbReference type="ARBA" id="ARBA00022556"/>
    </source>
</evidence>
<keyword evidence="5 13" id="KW-0444">Lipid biosynthesis</keyword>
<proteinExistence type="inferred from homology"/>
<evidence type="ECO:0000256" key="13">
    <source>
        <dbReference type="HAMAP-Rule" id="MF_00409"/>
    </source>
</evidence>
<sequence length="333" mass="36343">MALIDTLESAWYGSRRAPWWTWPLAALYGAVVRLRRMLYRAGWLRSVRLQAPVIVIGNLSVGGTGKTPLTIALVEALQARGWRPGVVSRGYGGSRREPLLLGAAPDPAEVGDEPCLIHASGVPVAVGRDRPAAARLLLEAGCDVLVADDGLQHYTLARDLEICVIDGVRRFGNGRLLPRGPLREPLARLHRVDFRVCNGGTCAEGEYPMQLRGGEAVALGDGRRQPLAAFSGRRVHAIAAIGHPARFFDSLRSAGIEVIEHAFADHHAFAARELDFGDELPLLMTDKDAVKCRQFARPHWWRVPVQAELPPAFYEALGERLGGLRRDTVSPAT</sequence>
<reference evidence="15" key="1">
    <citation type="journal article" date="2019" name="Int. J. Syst. Evol. Microbiol.">
        <title>The Global Catalogue of Microorganisms (GCM) 10K type strain sequencing project: providing services to taxonomists for standard genome sequencing and annotation.</title>
        <authorList>
            <consortium name="The Broad Institute Genomics Platform"/>
            <consortium name="The Broad Institute Genome Sequencing Center for Infectious Disease"/>
            <person name="Wu L."/>
            <person name="Ma J."/>
        </authorList>
    </citation>
    <scope>NUCLEOTIDE SEQUENCE [LARGE SCALE GENOMIC DNA]</scope>
    <source>
        <strain evidence="15">CGMCC 1.16619</strain>
    </source>
</reference>
<comment type="pathway">
    <text evidence="2 13">Glycolipid biosynthesis; lipid IV(A) biosynthesis; lipid IV(A) from (3R)-3-hydroxytetradecanoyl-[acyl-carrier-protein] and UDP-N-acetyl-alpha-D-glucosamine: step 6/6.</text>
</comment>
<evidence type="ECO:0000256" key="11">
    <source>
        <dbReference type="ARBA" id="ARBA00023098"/>
    </source>
</evidence>
<organism evidence="14 15">
    <name type="scientific">Rhodanobacter ginsengisoli</name>
    <dbReference type="NCBI Taxonomy" id="418646"/>
    <lineage>
        <taxon>Bacteria</taxon>
        <taxon>Pseudomonadati</taxon>
        <taxon>Pseudomonadota</taxon>
        <taxon>Gammaproteobacteria</taxon>
        <taxon>Lysobacterales</taxon>
        <taxon>Rhodanobacteraceae</taxon>
        <taxon>Rhodanobacter</taxon>
    </lineage>
</organism>
<comment type="similarity">
    <text evidence="13">Belongs to the LpxK family.</text>
</comment>
<dbReference type="InterPro" id="IPR027417">
    <property type="entry name" value="P-loop_NTPase"/>
</dbReference>
<keyword evidence="11 13" id="KW-0443">Lipid metabolism</keyword>
<dbReference type="SUPFAM" id="SSF52540">
    <property type="entry name" value="P-loop containing nucleoside triphosphate hydrolases"/>
    <property type="match status" value="1"/>
</dbReference>
<keyword evidence="6 13" id="KW-0441">Lipid A biosynthesis</keyword>
<accession>A0ABW0QNE2</accession>
<dbReference type="EMBL" id="JBHSNF010000002">
    <property type="protein sequence ID" value="MFC5526091.1"/>
    <property type="molecule type" value="Genomic_DNA"/>
</dbReference>
<feature type="binding site" evidence="13">
    <location>
        <begin position="60"/>
        <end position="67"/>
    </location>
    <ligand>
        <name>ATP</name>
        <dbReference type="ChEBI" id="CHEBI:30616"/>
    </ligand>
</feature>
<dbReference type="EC" id="2.7.1.130" evidence="3 13"/>
<evidence type="ECO:0000313" key="14">
    <source>
        <dbReference type="EMBL" id="MFC5526091.1"/>
    </source>
</evidence>
<dbReference type="PANTHER" id="PTHR42724">
    <property type="entry name" value="TETRAACYLDISACCHARIDE 4'-KINASE"/>
    <property type="match status" value="1"/>
</dbReference>
<dbReference type="Pfam" id="PF02606">
    <property type="entry name" value="LpxK"/>
    <property type="match status" value="1"/>
</dbReference>
<comment type="function">
    <text evidence="1 13">Transfers the gamma-phosphate of ATP to the 4'-position of a tetraacyldisaccharide 1-phosphate intermediate (termed DS-1-P) to form tetraacyldisaccharide 1,4'-bis-phosphate (lipid IVA).</text>
</comment>
<evidence type="ECO:0000256" key="2">
    <source>
        <dbReference type="ARBA" id="ARBA00004870"/>
    </source>
</evidence>
<evidence type="ECO:0000256" key="3">
    <source>
        <dbReference type="ARBA" id="ARBA00012071"/>
    </source>
</evidence>
<keyword evidence="8 13" id="KW-0547">Nucleotide-binding</keyword>
<dbReference type="HAMAP" id="MF_00409">
    <property type="entry name" value="LpxK"/>
    <property type="match status" value="1"/>
</dbReference>
<dbReference type="RefSeq" id="WP_377319637.1">
    <property type="nucleotide sequence ID" value="NZ_JBHSNF010000002.1"/>
</dbReference>
<evidence type="ECO:0000313" key="15">
    <source>
        <dbReference type="Proteomes" id="UP001596114"/>
    </source>
</evidence>
<comment type="catalytic activity">
    <reaction evidence="13">
        <text>a lipid A disaccharide + ATP = a lipid IVA + ADP + H(+)</text>
        <dbReference type="Rhea" id="RHEA:67840"/>
        <dbReference type="ChEBI" id="CHEBI:15378"/>
        <dbReference type="ChEBI" id="CHEBI:30616"/>
        <dbReference type="ChEBI" id="CHEBI:176343"/>
        <dbReference type="ChEBI" id="CHEBI:176425"/>
        <dbReference type="ChEBI" id="CHEBI:456216"/>
        <dbReference type="EC" id="2.7.1.130"/>
    </reaction>
</comment>
<evidence type="ECO:0000256" key="4">
    <source>
        <dbReference type="ARBA" id="ARBA00016436"/>
    </source>
</evidence>
<evidence type="ECO:0000256" key="12">
    <source>
        <dbReference type="ARBA" id="ARBA00029757"/>
    </source>
</evidence>
<dbReference type="NCBIfam" id="TIGR00682">
    <property type="entry name" value="lpxK"/>
    <property type="match status" value="1"/>
</dbReference>
<keyword evidence="7 13" id="KW-0808">Transferase</keyword>
<keyword evidence="9 13" id="KW-0418">Kinase</keyword>
<dbReference type="PANTHER" id="PTHR42724:SF1">
    <property type="entry name" value="TETRAACYLDISACCHARIDE 4'-KINASE, MITOCHONDRIAL-RELATED"/>
    <property type="match status" value="1"/>
</dbReference>